<accession>X1BGX3</accession>
<dbReference type="AlphaFoldDB" id="X1BGX3"/>
<proteinExistence type="predicted"/>
<evidence type="ECO:0008006" key="2">
    <source>
        <dbReference type="Google" id="ProtNLM"/>
    </source>
</evidence>
<sequence length="273" mass="31434">CNIINPDAMKDQLYITDCQVKCFIDFLKTRKILHKSRIIITSDHGMSTMKEFKKSPDVRKTLTEHGINSKANTTWRPYGYNDQGHYNWCSSEGTQIYIFCREENEQEIKKELLEHLPDYHEILDKESQEKKKMWKGDYDDVVWPRLIVFFDRNFANKYYGEGYAASGKMLAGLPPYIQLIIAKFQGLPGVPGTHGTPFEQDVPLIFYSPGELPLEGVIETSVSVIDIIPTINELNNWSDQPTFEGQSLLSLIKSKCSDELNKNQGKKKKTNRI</sequence>
<organism evidence="1">
    <name type="scientific">marine sediment metagenome</name>
    <dbReference type="NCBI Taxonomy" id="412755"/>
    <lineage>
        <taxon>unclassified sequences</taxon>
        <taxon>metagenomes</taxon>
        <taxon>ecological metagenomes</taxon>
    </lineage>
</organism>
<dbReference type="InterPro" id="IPR017850">
    <property type="entry name" value="Alkaline_phosphatase_core_sf"/>
</dbReference>
<dbReference type="PANTHER" id="PTHR43751">
    <property type="entry name" value="SULFATASE"/>
    <property type="match status" value="1"/>
</dbReference>
<dbReference type="EMBL" id="BART01020948">
    <property type="protein sequence ID" value="GAG94265.1"/>
    <property type="molecule type" value="Genomic_DNA"/>
</dbReference>
<dbReference type="Pfam" id="PF01663">
    <property type="entry name" value="Phosphodiest"/>
    <property type="match status" value="1"/>
</dbReference>
<dbReference type="InterPro" id="IPR052701">
    <property type="entry name" value="GAG_Ulvan_Degrading_Sulfatases"/>
</dbReference>
<feature type="non-terminal residue" evidence="1">
    <location>
        <position position="1"/>
    </location>
</feature>
<evidence type="ECO:0000313" key="1">
    <source>
        <dbReference type="EMBL" id="GAG94265.1"/>
    </source>
</evidence>
<dbReference type="PANTHER" id="PTHR43751:SF3">
    <property type="entry name" value="SULFATASE N-TERMINAL DOMAIN-CONTAINING PROTEIN"/>
    <property type="match status" value="1"/>
</dbReference>
<gene>
    <name evidence="1" type="ORF">S01H4_38788</name>
</gene>
<reference evidence="1" key="1">
    <citation type="journal article" date="2014" name="Front. Microbiol.">
        <title>High frequency of phylogenetically diverse reductive dehalogenase-homologous genes in deep subseafloor sedimentary metagenomes.</title>
        <authorList>
            <person name="Kawai M."/>
            <person name="Futagami T."/>
            <person name="Toyoda A."/>
            <person name="Takaki Y."/>
            <person name="Nishi S."/>
            <person name="Hori S."/>
            <person name="Arai W."/>
            <person name="Tsubouchi T."/>
            <person name="Morono Y."/>
            <person name="Uchiyama I."/>
            <person name="Ito T."/>
            <person name="Fujiyama A."/>
            <person name="Inagaki F."/>
            <person name="Takami H."/>
        </authorList>
    </citation>
    <scope>NUCLEOTIDE SEQUENCE</scope>
    <source>
        <strain evidence="1">Expedition CK06-06</strain>
    </source>
</reference>
<name>X1BGX3_9ZZZZ</name>
<dbReference type="SUPFAM" id="SSF53649">
    <property type="entry name" value="Alkaline phosphatase-like"/>
    <property type="match status" value="1"/>
</dbReference>
<comment type="caution">
    <text evidence="1">The sequence shown here is derived from an EMBL/GenBank/DDBJ whole genome shotgun (WGS) entry which is preliminary data.</text>
</comment>
<dbReference type="Gene3D" id="3.40.720.10">
    <property type="entry name" value="Alkaline Phosphatase, subunit A"/>
    <property type="match status" value="2"/>
</dbReference>
<protein>
    <recommendedName>
        <fullName evidence="2">PglZ domain-containing protein</fullName>
    </recommendedName>
</protein>
<dbReference type="InterPro" id="IPR002591">
    <property type="entry name" value="Phosphodiest/P_Trfase"/>
</dbReference>